<dbReference type="PANTHER" id="PTHR12110">
    <property type="entry name" value="HYDROXYPYRUVATE ISOMERASE"/>
    <property type="match status" value="1"/>
</dbReference>
<organism evidence="2 3">
    <name type="scientific">Metabacillus halosaccharovorans</name>
    <dbReference type="NCBI Taxonomy" id="930124"/>
    <lineage>
        <taxon>Bacteria</taxon>
        <taxon>Bacillati</taxon>
        <taxon>Bacillota</taxon>
        <taxon>Bacilli</taxon>
        <taxon>Bacillales</taxon>
        <taxon>Bacillaceae</taxon>
        <taxon>Metabacillus</taxon>
    </lineage>
</organism>
<proteinExistence type="predicted"/>
<dbReference type="PANTHER" id="PTHR12110:SF41">
    <property type="entry name" value="INOSOSE DEHYDRATASE"/>
    <property type="match status" value="1"/>
</dbReference>
<keyword evidence="3" id="KW-1185">Reference proteome</keyword>
<dbReference type="Proteomes" id="UP001526147">
    <property type="component" value="Unassembled WGS sequence"/>
</dbReference>
<dbReference type="InterPro" id="IPR013022">
    <property type="entry name" value="Xyl_isomerase-like_TIM-brl"/>
</dbReference>
<evidence type="ECO:0000259" key="1">
    <source>
        <dbReference type="Pfam" id="PF01261"/>
    </source>
</evidence>
<dbReference type="InterPro" id="IPR036237">
    <property type="entry name" value="Xyl_isomerase-like_sf"/>
</dbReference>
<keyword evidence="2" id="KW-0413">Isomerase</keyword>
<protein>
    <submittedName>
        <fullName evidence="2">Sugar phosphate isomerase/epimerase</fullName>
    </submittedName>
</protein>
<gene>
    <name evidence="2" type="ORF">OIH86_25190</name>
</gene>
<dbReference type="SUPFAM" id="SSF51658">
    <property type="entry name" value="Xylose isomerase-like"/>
    <property type="match status" value="1"/>
</dbReference>
<dbReference type="RefSeq" id="WP_264144958.1">
    <property type="nucleotide sequence ID" value="NZ_JAOYEY010000052.1"/>
</dbReference>
<reference evidence="2 3" key="1">
    <citation type="submission" date="2022-10" db="EMBL/GenBank/DDBJ databases">
        <title>Draft genome assembly of moderately radiation resistant bacterium Metabacillus halosaccharovorans.</title>
        <authorList>
            <person name="Pal S."/>
            <person name="Gopinathan A."/>
        </authorList>
    </citation>
    <scope>NUCLEOTIDE SEQUENCE [LARGE SCALE GENOMIC DNA]</scope>
    <source>
        <strain evidence="2 3">VITHBRA001</strain>
    </source>
</reference>
<dbReference type="GO" id="GO:0016853">
    <property type="term" value="F:isomerase activity"/>
    <property type="evidence" value="ECO:0007669"/>
    <property type="project" value="UniProtKB-KW"/>
</dbReference>
<dbReference type="EMBL" id="JAOYEY010000052">
    <property type="protein sequence ID" value="MCV9888958.1"/>
    <property type="molecule type" value="Genomic_DNA"/>
</dbReference>
<feature type="domain" description="Xylose isomerase-like TIM barrel" evidence="1">
    <location>
        <begin position="24"/>
        <end position="231"/>
    </location>
</feature>
<name>A0ABT3DPG9_9BACI</name>
<evidence type="ECO:0000313" key="2">
    <source>
        <dbReference type="EMBL" id="MCV9888958.1"/>
    </source>
</evidence>
<dbReference type="Gene3D" id="3.20.20.150">
    <property type="entry name" value="Divalent-metal-dependent TIM barrel enzymes"/>
    <property type="match status" value="1"/>
</dbReference>
<accession>A0ABT3DPG9</accession>
<sequence>MSQIGLQLFSLWKDAEKDFLGTVQKVTSLGYDSIQFAGFYDTPVIEIKKVMDANGLKTAGAHVGINQLLGEELSKTFEDHHILENNLLICPALPKEMRLSVDDYKKSAETLNEIGLRCKNAGFIFGYHNHDFEFESVGDQTGFDYLFENTNPDLVKIELDCYWATFANQDPIQIINKYKDRIISLHLKDLKIVDGHKKGTEIGNGQLDFESLIKTGNGFNIEWFTVEQEEFERNPYESLSLNANNLKRLMNRVEVN</sequence>
<evidence type="ECO:0000313" key="3">
    <source>
        <dbReference type="Proteomes" id="UP001526147"/>
    </source>
</evidence>
<dbReference type="Pfam" id="PF01261">
    <property type="entry name" value="AP_endonuc_2"/>
    <property type="match status" value="1"/>
</dbReference>
<dbReference type="InterPro" id="IPR050312">
    <property type="entry name" value="IolE/XylAMocC-like"/>
</dbReference>
<comment type="caution">
    <text evidence="2">The sequence shown here is derived from an EMBL/GenBank/DDBJ whole genome shotgun (WGS) entry which is preliminary data.</text>
</comment>